<evidence type="ECO:0000313" key="3">
    <source>
        <dbReference type="Proteomes" id="UP001165190"/>
    </source>
</evidence>
<reference evidence="2" key="1">
    <citation type="submission" date="2023-05" db="EMBL/GenBank/DDBJ databases">
        <title>Genome and transcriptome analyses reveal genes involved in the formation of fine ridges on petal epidermal cells in Hibiscus trionum.</title>
        <authorList>
            <person name="Koshimizu S."/>
            <person name="Masuda S."/>
            <person name="Ishii T."/>
            <person name="Shirasu K."/>
            <person name="Hoshino A."/>
            <person name="Arita M."/>
        </authorList>
    </citation>
    <scope>NUCLEOTIDE SEQUENCE</scope>
    <source>
        <strain evidence="2">Hamamatsu line</strain>
    </source>
</reference>
<accession>A0A9W7J790</accession>
<sequence length="133" mass="14811">MDMDLRPQPLAVEFDVDFFCPVEHPMEPRDEDRPVKCPMFASSSSVHDGKGLEGRAAADSSRKRSEQPTMVNNGTAGLAMTAEPPVRAVRKRHHTLTRDNHIMAEPLIGKPSIPPIPPQTITISQMLKQFDRV</sequence>
<comment type="caution">
    <text evidence="2">The sequence shown here is derived from an EMBL/GenBank/DDBJ whole genome shotgun (WGS) entry which is preliminary data.</text>
</comment>
<organism evidence="2 3">
    <name type="scientific">Hibiscus trionum</name>
    <name type="common">Flower of an hour</name>
    <dbReference type="NCBI Taxonomy" id="183268"/>
    <lineage>
        <taxon>Eukaryota</taxon>
        <taxon>Viridiplantae</taxon>
        <taxon>Streptophyta</taxon>
        <taxon>Embryophyta</taxon>
        <taxon>Tracheophyta</taxon>
        <taxon>Spermatophyta</taxon>
        <taxon>Magnoliopsida</taxon>
        <taxon>eudicotyledons</taxon>
        <taxon>Gunneridae</taxon>
        <taxon>Pentapetalae</taxon>
        <taxon>rosids</taxon>
        <taxon>malvids</taxon>
        <taxon>Malvales</taxon>
        <taxon>Malvaceae</taxon>
        <taxon>Malvoideae</taxon>
        <taxon>Hibiscus</taxon>
    </lineage>
</organism>
<dbReference type="PANTHER" id="PTHR34196:SF4">
    <property type="entry name" value="OS06G0208200 PROTEIN"/>
    <property type="match status" value="1"/>
</dbReference>
<dbReference type="AlphaFoldDB" id="A0A9W7J790"/>
<protein>
    <submittedName>
        <fullName evidence="2">Uncharacterized protein</fullName>
    </submittedName>
</protein>
<gene>
    <name evidence="2" type="ORF">HRI_004485600</name>
</gene>
<feature type="compositionally biased region" description="Basic and acidic residues" evidence="1">
    <location>
        <begin position="25"/>
        <end position="35"/>
    </location>
</feature>
<feature type="region of interest" description="Disordered" evidence="1">
    <location>
        <begin position="25"/>
        <end position="86"/>
    </location>
</feature>
<dbReference type="EMBL" id="BSYR01000050">
    <property type="protein sequence ID" value="GMJ08164.1"/>
    <property type="molecule type" value="Genomic_DNA"/>
</dbReference>
<name>A0A9W7J790_HIBTR</name>
<evidence type="ECO:0000313" key="2">
    <source>
        <dbReference type="EMBL" id="GMJ08164.1"/>
    </source>
</evidence>
<dbReference type="Proteomes" id="UP001165190">
    <property type="component" value="Unassembled WGS sequence"/>
</dbReference>
<evidence type="ECO:0000256" key="1">
    <source>
        <dbReference type="SAM" id="MobiDB-lite"/>
    </source>
</evidence>
<keyword evidence="3" id="KW-1185">Reference proteome</keyword>
<dbReference type="OrthoDB" id="1269099at2759"/>
<proteinExistence type="predicted"/>
<dbReference type="PANTHER" id="PTHR34196">
    <property type="entry name" value="OS02G0697700 PROTEIN"/>
    <property type="match status" value="1"/>
</dbReference>